<evidence type="ECO:0000256" key="3">
    <source>
        <dbReference type="ARBA" id="ARBA00023163"/>
    </source>
</evidence>
<keyword evidence="1" id="KW-0805">Transcription regulation</keyword>
<keyword evidence="2" id="KW-0238">DNA-binding</keyword>
<accession>A0A8H9KZ96</accession>
<dbReference type="Pfam" id="PF12802">
    <property type="entry name" value="MarR_2"/>
    <property type="match status" value="1"/>
</dbReference>
<reference evidence="6 8" key="3">
    <citation type="submission" date="2021-01" db="EMBL/GenBank/DDBJ databases">
        <title>Sequencing the genomes of 1000 actinobacteria strains.</title>
        <authorList>
            <person name="Klenk H.-P."/>
        </authorList>
    </citation>
    <scope>NUCLEOTIDE SEQUENCE [LARGE SCALE GENOMIC DNA]</scope>
    <source>
        <strain evidence="6 8">DSM 20542</strain>
    </source>
</reference>
<name>A0A8H9KZ96_9MICO</name>
<dbReference type="InterPro" id="IPR036390">
    <property type="entry name" value="WH_DNA-bd_sf"/>
</dbReference>
<dbReference type="Gene3D" id="1.10.10.10">
    <property type="entry name" value="Winged helix-like DNA-binding domain superfamily/Winged helix DNA-binding domain"/>
    <property type="match status" value="1"/>
</dbReference>
<proteinExistence type="predicted"/>
<dbReference type="InterPro" id="IPR052362">
    <property type="entry name" value="HTH-GbsR_regulator"/>
</dbReference>
<dbReference type="EMBL" id="JAFBCG010000001">
    <property type="protein sequence ID" value="MBM7800910.1"/>
    <property type="molecule type" value="Genomic_DNA"/>
</dbReference>
<keyword evidence="3" id="KW-0804">Transcription</keyword>
<sequence length="189" mass="21410">MSEGDRQALRAEARSDVVLEPARQAFVEEFALMFSDMAGMPLTDARVLGYLMMTRAPHSSSSDLQTALGASSGSISMATRRLVDSGFVKRHTVPGERSHYFRAEADVWGSWLAGERRYLDRQRDIIGRGLAIVESGGHTADGDVDAEVRERLRNGRDYMQWLRGHHFTMLEEWEAFKADRDRTDRSETR</sequence>
<organism evidence="5 7">
    <name type="scientific">Curtobacterium luteum</name>
    <dbReference type="NCBI Taxonomy" id="33881"/>
    <lineage>
        <taxon>Bacteria</taxon>
        <taxon>Bacillati</taxon>
        <taxon>Actinomycetota</taxon>
        <taxon>Actinomycetes</taxon>
        <taxon>Micrococcales</taxon>
        <taxon>Microbacteriaceae</taxon>
        <taxon>Curtobacterium</taxon>
    </lineage>
</organism>
<dbReference type="GO" id="GO:0003677">
    <property type="term" value="F:DNA binding"/>
    <property type="evidence" value="ECO:0007669"/>
    <property type="project" value="UniProtKB-KW"/>
</dbReference>
<comment type="caution">
    <text evidence="5">The sequence shown here is derived from an EMBL/GenBank/DDBJ whole genome shotgun (WGS) entry which is preliminary data.</text>
</comment>
<evidence type="ECO:0000256" key="1">
    <source>
        <dbReference type="ARBA" id="ARBA00023015"/>
    </source>
</evidence>
<dbReference type="InterPro" id="IPR036388">
    <property type="entry name" value="WH-like_DNA-bd_sf"/>
</dbReference>
<keyword evidence="8" id="KW-1185">Reference proteome</keyword>
<evidence type="ECO:0000313" key="7">
    <source>
        <dbReference type="Proteomes" id="UP000648535"/>
    </source>
</evidence>
<evidence type="ECO:0000259" key="4">
    <source>
        <dbReference type="Pfam" id="PF12802"/>
    </source>
</evidence>
<gene>
    <name evidence="5" type="ORF">GCM10009769_29720</name>
    <name evidence="6" type="ORF">JOE58_000161</name>
</gene>
<reference evidence="5" key="1">
    <citation type="journal article" date="2014" name="Int. J. Syst. Evol. Microbiol.">
        <title>Complete genome sequence of Corynebacterium casei LMG S-19264T (=DSM 44701T), isolated from a smear-ripened cheese.</title>
        <authorList>
            <consortium name="US DOE Joint Genome Institute (JGI-PGF)"/>
            <person name="Walter F."/>
            <person name="Albersmeier A."/>
            <person name="Kalinowski J."/>
            <person name="Ruckert C."/>
        </authorList>
    </citation>
    <scope>NUCLEOTIDE SEQUENCE</scope>
    <source>
        <strain evidence="5">JCM 1480</strain>
    </source>
</reference>
<evidence type="ECO:0000313" key="5">
    <source>
        <dbReference type="EMBL" id="GGL09694.1"/>
    </source>
</evidence>
<dbReference type="InterPro" id="IPR000835">
    <property type="entry name" value="HTH_MarR-typ"/>
</dbReference>
<reference evidence="5" key="2">
    <citation type="submission" date="2020-09" db="EMBL/GenBank/DDBJ databases">
        <authorList>
            <person name="Sun Q."/>
            <person name="Ohkuma M."/>
        </authorList>
    </citation>
    <scope>NUCLEOTIDE SEQUENCE</scope>
    <source>
        <strain evidence="5">JCM 1480</strain>
    </source>
</reference>
<protein>
    <recommendedName>
        <fullName evidence="4">HTH marR-type domain-containing protein</fullName>
    </recommendedName>
</protein>
<dbReference type="EMBL" id="BMOI01000015">
    <property type="protein sequence ID" value="GGL09694.1"/>
    <property type="molecule type" value="Genomic_DNA"/>
</dbReference>
<feature type="domain" description="HTH marR-type" evidence="4">
    <location>
        <begin position="39"/>
        <end position="95"/>
    </location>
</feature>
<dbReference type="AlphaFoldDB" id="A0A8H9KZ96"/>
<evidence type="ECO:0000313" key="8">
    <source>
        <dbReference type="Proteomes" id="UP000746584"/>
    </source>
</evidence>
<dbReference type="PANTHER" id="PTHR38465:SF2">
    <property type="entry name" value="HTH-TYPE TRANSCRIPTIONAL REGULATOR MMPR5"/>
    <property type="match status" value="1"/>
</dbReference>
<dbReference type="GO" id="GO:0003700">
    <property type="term" value="F:DNA-binding transcription factor activity"/>
    <property type="evidence" value="ECO:0007669"/>
    <property type="project" value="InterPro"/>
</dbReference>
<evidence type="ECO:0000256" key="2">
    <source>
        <dbReference type="ARBA" id="ARBA00023125"/>
    </source>
</evidence>
<evidence type="ECO:0000313" key="6">
    <source>
        <dbReference type="EMBL" id="MBM7800910.1"/>
    </source>
</evidence>
<dbReference type="PANTHER" id="PTHR38465">
    <property type="entry name" value="HTH-TYPE TRANSCRIPTIONAL REGULATOR MJ1563-RELATED"/>
    <property type="match status" value="1"/>
</dbReference>
<dbReference type="Proteomes" id="UP000648535">
    <property type="component" value="Unassembled WGS sequence"/>
</dbReference>
<dbReference type="Proteomes" id="UP000746584">
    <property type="component" value="Unassembled WGS sequence"/>
</dbReference>
<dbReference type="RefSeq" id="WP_175327444.1">
    <property type="nucleotide sequence ID" value="NZ_BMOI01000015.1"/>
</dbReference>
<dbReference type="SUPFAM" id="SSF46785">
    <property type="entry name" value="Winged helix' DNA-binding domain"/>
    <property type="match status" value="1"/>
</dbReference>